<dbReference type="InterPro" id="IPR006626">
    <property type="entry name" value="PbH1"/>
</dbReference>
<dbReference type="PANTHER" id="PTHR31339">
    <property type="entry name" value="PECTIN LYASE-RELATED"/>
    <property type="match status" value="1"/>
</dbReference>
<proteinExistence type="inferred from homology"/>
<dbReference type="OrthoDB" id="9795222at2"/>
<evidence type="ECO:0000256" key="3">
    <source>
        <dbReference type="ARBA" id="ARBA00023295"/>
    </source>
</evidence>
<dbReference type="InterPro" id="IPR024535">
    <property type="entry name" value="RHGA/B-epi-like_pectate_lyase"/>
</dbReference>
<evidence type="ECO:0000313" key="8">
    <source>
        <dbReference type="Proteomes" id="UP000192393"/>
    </source>
</evidence>
<dbReference type="PANTHER" id="PTHR31339:SF9">
    <property type="entry name" value="PLASMIN AND FIBRONECTIN-BINDING PROTEIN A"/>
    <property type="match status" value="1"/>
</dbReference>
<dbReference type="Proteomes" id="UP000192393">
    <property type="component" value="Unassembled WGS sequence"/>
</dbReference>
<evidence type="ECO:0000256" key="4">
    <source>
        <dbReference type="RuleBase" id="RU361169"/>
    </source>
</evidence>
<feature type="domain" description="Rhamnogalacturonase A/B/Epimerase-like pectate lyase" evidence="6">
    <location>
        <begin position="57"/>
        <end position="111"/>
    </location>
</feature>
<organism evidence="7 8">
    <name type="scientific">Moheibacter sediminis</name>
    <dbReference type="NCBI Taxonomy" id="1434700"/>
    <lineage>
        <taxon>Bacteria</taxon>
        <taxon>Pseudomonadati</taxon>
        <taxon>Bacteroidota</taxon>
        <taxon>Flavobacteriia</taxon>
        <taxon>Flavobacteriales</taxon>
        <taxon>Weeksellaceae</taxon>
        <taxon>Moheibacter</taxon>
    </lineage>
</organism>
<protein>
    <submittedName>
        <fullName evidence="7">Pectate lyase superfamily protein</fullName>
    </submittedName>
</protein>
<dbReference type="RefSeq" id="WP_084019028.1">
    <property type="nucleotide sequence ID" value="NZ_FWXS01000012.1"/>
</dbReference>
<dbReference type="InterPro" id="IPR000743">
    <property type="entry name" value="Glyco_hydro_28"/>
</dbReference>
<dbReference type="InterPro" id="IPR051801">
    <property type="entry name" value="GH28_Enzymes"/>
</dbReference>
<dbReference type="AlphaFoldDB" id="A0A1W2CXY9"/>
<keyword evidence="3 4" id="KW-0326">Glycosidase</keyword>
<keyword evidence="8" id="KW-1185">Reference proteome</keyword>
<dbReference type="InterPro" id="IPR011050">
    <property type="entry name" value="Pectin_lyase_fold/virulence"/>
</dbReference>
<keyword evidence="7" id="KW-0456">Lyase</keyword>
<dbReference type="Pfam" id="PF00295">
    <property type="entry name" value="Glyco_hydro_28"/>
    <property type="match status" value="1"/>
</dbReference>
<dbReference type="GO" id="GO:0016829">
    <property type="term" value="F:lyase activity"/>
    <property type="evidence" value="ECO:0007669"/>
    <property type="project" value="UniProtKB-KW"/>
</dbReference>
<evidence type="ECO:0000256" key="5">
    <source>
        <dbReference type="SAM" id="SignalP"/>
    </source>
</evidence>
<accession>A0A1W2CXY9</accession>
<reference evidence="7 8" key="1">
    <citation type="submission" date="2017-04" db="EMBL/GenBank/DDBJ databases">
        <authorList>
            <person name="Afonso C.L."/>
            <person name="Miller P.J."/>
            <person name="Scott M.A."/>
            <person name="Spackman E."/>
            <person name="Goraichik I."/>
            <person name="Dimitrov K.M."/>
            <person name="Suarez D.L."/>
            <person name="Swayne D.E."/>
        </authorList>
    </citation>
    <scope>NUCLEOTIDE SEQUENCE [LARGE SCALE GENOMIC DNA]</scope>
    <source>
        <strain evidence="7 8">CGMCC 1.12708</strain>
    </source>
</reference>
<dbReference type="PROSITE" id="PS51257">
    <property type="entry name" value="PROKAR_LIPOPROTEIN"/>
    <property type="match status" value="1"/>
</dbReference>
<evidence type="ECO:0000256" key="1">
    <source>
        <dbReference type="ARBA" id="ARBA00008834"/>
    </source>
</evidence>
<dbReference type="GO" id="GO:0005975">
    <property type="term" value="P:carbohydrate metabolic process"/>
    <property type="evidence" value="ECO:0007669"/>
    <property type="project" value="InterPro"/>
</dbReference>
<name>A0A1W2CXY9_9FLAO</name>
<feature type="signal peptide" evidence="5">
    <location>
        <begin position="1"/>
        <end position="19"/>
    </location>
</feature>
<dbReference type="SUPFAM" id="SSF51126">
    <property type="entry name" value="Pectin lyase-like"/>
    <property type="match status" value="1"/>
</dbReference>
<dbReference type="InterPro" id="IPR012334">
    <property type="entry name" value="Pectin_lyas_fold"/>
</dbReference>
<dbReference type="EMBL" id="FWXS01000012">
    <property type="protein sequence ID" value="SMC90087.1"/>
    <property type="molecule type" value="Genomic_DNA"/>
</dbReference>
<sequence>MKKLINIAFVTFLAMNSFIACTSKINAVSSEPSSEIDKKFEELKNSIVVPTFPDKKFNVLDFGAIADETTDNTKAFADAIDKCNSEGGGIVIVPKGKYFTGPIHLKSNVNFHLEKGSELLFSTDNKAYLPVVHTSFEGNELMNYSPLVYAYKQKNVALTGEGILNGQANNENWWPWAGAKQYGYIEGMPKHMDAHNKDRLMGMSDRRVPVEERIFGEGHQFRPLFFQTVMCENILLEGVTFINAPFWVIHPFKSKNVTVDGVTVKSHGPNNDGCDPEYSSNVRIANCHFDTGDDCIAIKSGRNEDGRRVNIPSENIMVENCTMIDGHGGVVIGSEISAGVRNVYVRNCVMNSPELDRAIRIKTNTTRGGFVENVYVKDIMVGQVKEAVLKITTTYGVYGEPIANHIPEIKNIVLENVKVKNGGKYAILIDGRPENPISGIEFKNVTIDKVGDAFKIEHCEEIQFTNTKINGKLYHN</sequence>
<evidence type="ECO:0000313" key="7">
    <source>
        <dbReference type="EMBL" id="SMC90087.1"/>
    </source>
</evidence>
<dbReference type="GO" id="GO:0004650">
    <property type="term" value="F:polygalacturonase activity"/>
    <property type="evidence" value="ECO:0007669"/>
    <property type="project" value="InterPro"/>
</dbReference>
<feature type="chain" id="PRO_5010735377" evidence="5">
    <location>
        <begin position="20"/>
        <end position="476"/>
    </location>
</feature>
<dbReference type="Pfam" id="PF12708">
    <property type="entry name" value="Pect-lyase_RHGA_epim"/>
    <property type="match status" value="1"/>
</dbReference>
<keyword evidence="5" id="KW-0732">Signal</keyword>
<dbReference type="SMART" id="SM00710">
    <property type="entry name" value="PbH1"/>
    <property type="match status" value="6"/>
</dbReference>
<dbReference type="PROSITE" id="PS00502">
    <property type="entry name" value="POLYGALACTURONASE"/>
    <property type="match status" value="1"/>
</dbReference>
<evidence type="ECO:0000256" key="2">
    <source>
        <dbReference type="ARBA" id="ARBA00022801"/>
    </source>
</evidence>
<keyword evidence="2 4" id="KW-0378">Hydrolase</keyword>
<comment type="similarity">
    <text evidence="1 4">Belongs to the glycosyl hydrolase 28 family.</text>
</comment>
<evidence type="ECO:0000259" key="6">
    <source>
        <dbReference type="Pfam" id="PF12708"/>
    </source>
</evidence>
<dbReference type="STRING" id="1434700.SAMN06296427_11292"/>
<gene>
    <name evidence="7" type="ORF">SAMN06296427_11292</name>
</gene>
<dbReference type="Gene3D" id="2.160.20.10">
    <property type="entry name" value="Single-stranded right-handed beta-helix, Pectin lyase-like"/>
    <property type="match status" value="1"/>
</dbReference>